<dbReference type="Proteomes" id="UP000249688">
    <property type="component" value="Unassembled WGS sequence"/>
</dbReference>
<dbReference type="PANTHER" id="PTHR38605">
    <property type="entry name" value="ATPASE-RELATED"/>
    <property type="match status" value="1"/>
</dbReference>
<dbReference type="Pfam" id="PF04317">
    <property type="entry name" value="DUF463"/>
    <property type="match status" value="1"/>
</dbReference>
<protein>
    <recommendedName>
        <fullName evidence="3">ATPase</fullName>
    </recommendedName>
</protein>
<dbReference type="PANTHER" id="PTHR38605:SF1">
    <property type="entry name" value="ATPASE"/>
    <property type="match status" value="1"/>
</dbReference>
<accession>A0A2W7IUQ1</accession>
<evidence type="ECO:0008006" key="3">
    <source>
        <dbReference type="Google" id="ProtNLM"/>
    </source>
</evidence>
<reference evidence="1 2" key="1">
    <citation type="submission" date="2018-06" db="EMBL/GenBank/DDBJ databases">
        <title>Genomic Encyclopedia of Archaeal and Bacterial Type Strains, Phase II (KMG-II): from individual species to whole genera.</title>
        <authorList>
            <person name="Goeker M."/>
        </authorList>
    </citation>
    <scope>NUCLEOTIDE SEQUENCE [LARGE SCALE GENOMIC DNA]</scope>
    <source>
        <strain evidence="1 2">DSM 24525</strain>
    </source>
</reference>
<comment type="caution">
    <text evidence="1">The sequence shown here is derived from an EMBL/GenBank/DDBJ whole genome shotgun (WGS) entry which is preliminary data.</text>
</comment>
<name>A0A2W7IUQ1_9PROT</name>
<dbReference type="PIRSF" id="PIRSF019381">
    <property type="entry name" value="YcjX"/>
    <property type="match status" value="1"/>
</dbReference>
<dbReference type="InterPro" id="IPR007413">
    <property type="entry name" value="YcjX-like"/>
</dbReference>
<dbReference type="RefSeq" id="WP_111396428.1">
    <property type="nucleotide sequence ID" value="NZ_QKYU01000001.1"/>
</dbReference>
<keyword evidence="2" id="KW-1185">Reference proteome</keyword>
<sequence>MATAVTGLRDWALASATRGLSVVDRALNEEDIRLAITGLSGAGKTVFLTSLIANLLAMAQGRATLPALQAVLDRHGGGRLRGVRLVPPGAGATPPFDIAAKLADLAGDSPHWPARTDHLAEIALELEIGPRGGMLGQMRGFVGVRRLRLRLLDYPGEWLLDLPMLGQGFSAWSRETLALLRQSPRAEAARPFLDYLGQIDGRRQAEEALVRRGHRLYREALARAQAEHGLRWLQPGRFLAPGPGVEQPFLWFFPIEGAGGPGSMIALMSRRFEAYRADMRSRLEALRGFDRRIVLVDVLGALAAGRAAFEDTERAIAAIGAALGGGRWFGRAAQVAFVATKADHVPELERANLRELLKSMAESGAGSGAGPVAGASFHVAAAIVSTTDGWADRPDGQREDVVWGRVLGEAAPRAYRVGSVPIRQPPAGFWSGRSFRLPIFTPPSIDPSGATGVPHLGLDTLLADVIGDRL</sequence>
<gene>
    <name evidence="1" type="ORF">C8P66_101386</name>
</gene>
<evidence type="ECO:0000313" key="2">
    <source>
        <dbReference type="Proteomes" id="UP000249688"/>
    </source>
</evidence>
<organism evidence="1 2">
    <name type="scientific">Humitalea rosea</name>
    <dbReference type="NCBI Taxonomy" id="990373"/>
    <lineage>
        <taxon>Bacteria</taxon>
        <taxon>Pseudomonadati</taxon>
        <taxon>Pseudomonadota</taxon>
        <taxon>Alphaproteobacteria</taxon>
        <taxon>Acetobacterales</taxon>
        <taxon>Roseomonadaceae</taxon>
        <taxon>Humitalea</taxon>
    </lineage>
</organism>
<dbReference type="OrthoDB" id="9777645at2"/>
<dbReference type="EMBL" id="QKYU01000001">
    <property type="protein sequence ID" value="PZW51164.1"/>
    <property type="molecule type" value="Genomic_DNA"/>
</dbReference>
<evidence type="ECO:0000313" key="1">
    <source>
        <dbReference type="EMBL" id="PZW51164.1"/>
    </source>
</evidence>
<proteinExistence type="predicted"/>
<dbReference type="AlphaFoldDB" id="A0A2W7IUQ1"/>